<proteinExistence type="predicted"/>
<keyword evidence="1" id="KW-1133">Transmembrane helix</keyword>
<keyword evidence="3" id="KW-1185">Reference proteome</keyword>
<accession>A0A857MU05</accession>
<keyword evidence="1" id="KW-0812">Transmembrane</keyword>
<dbReference type="EMBL" id="CP045921">
    <property type="protein sequence ID" value="QHN42887.1"/>
    <property type="molecule type" value="Genomic_DNA"/>
</dbReference>
<dbReference type="AlphaFoldDB" id="A0A857MU05"/>
<gene>
    <name evidence="2" type="ORF">GII36_03415</name>
</gene>
<protein>
    <submittedName>
        <fullName evidence="2">Uncharacterized protein</fullName>
    </submittedName>
</protein>
<dbReference type="RefSeq" id="WP_260762478.1">
    <property type="nucleotide sequence ID" value="NZ_CP045921.1"/>
</dbReference>
<organism evidence="2 3">
    <name type="scientific">Candidatus Mycosynbacter amalyticus</name>
    <dbReference type="NCBI Taxonomy" id="2665156"/>
    <lineage>
        <taxon>Bacteria</taxon>
        <taxon>Candidatus Saccharimonadota</taxon>
        <taxon>Candidatus Saccharimonadota incertae sedis</taxon>
        <taxon>Candidatus Mycosynbacter</taxon>
    </lineage>
</organism>
<dbReference type="Proteomes" id="UP001059824">
    <property type="component" value="Chromosome"/>
</dbReference>
<name>A0A857MU05_9BACT</name>
<reference evidence="2" key="1">
    <citation type="journal article" date="2021" name="Nat. Microbiol.">
        <title>Cocultivation of an ultrasmall environmental parasitic bacterium with lytic ability against bacteria associated with wastewater foams.</title>
        <authorList>
            <person name="Batinovic S."/>
            <person name="Rose J.J.A."/>
            <person name="Ratcliffe J."/>
            <person name="Seviour R.J."/>
            <person name="Petrovski S."/>
        </authorList>
    </citation>
    <scope>NUCLEOTIDE SEQUENCE</scope>
    <source>
        <strain evidence="2">JR1</strain>
    </source>
</reference>
<evidence type="ECO:0000313" key="2">
    <source>
        <dbReference type="EMBL" id="QHN42887.1"/>
    </source>
</evidence>
<keyword evidence="1" id="KW-0472">Membrane</keyword>
<sequence length="160" mass="17075">MNVNIKNPRVIGIVVAIILLTGIAGSIYIVNRPSSTATKNTASTTTPKASCQLADISDVATSEFVEQGNVEASAAERCGVPKDAAILDWTRAHSLKIDGVVLFDDGKTVYHTSDGSNCTVLVGYLSNEQSYTPYPADYPEKLRFATPEEALDAGYAKDCQ</sequence>
<evidence type="ECO:0000313" key="3">
    <source>
        <dbReference type="Proteomes" id="UP001059824"/>
    </source>
</evidence>
<evidence type="ECO:0000256" key="1">
    <source>
        <dbReference type="SAM" id="Phobius"/>
    </source>
</evidence>
<dbReference type="KEGG" id="mama:GII36_03415"/>
<feature type="transmembrane region" description="Helical" evidence="1">
    <location>
        <begin position="12"/>
        <end position="30"/>
    </location>
</feature>